<name>A0A086ZWC0_9BIFI</name>
<protein>
    <submittedName>
        <fullName evidence="4">ABC transporter substrate-binding protein</fullName>
        <ecNumber evidence="4">4.2.1.51</ecNumber>
        <ecNumber evidence="4">4.2.1.91</ecNumber>
    </submittedName>
</protein>
<dbReference type="eggNOG" id="COG0834">
    <property type="taxonomic scope" value="Bacteria"/>
</dbReference>
<comment type="caution">
    <text evidence="4">The sequence shown here is derived from an EMBL/GenBank/DDBJ whole genome shotgun (WGS) entry which is preliminary data.</text>
</comment>
<dbReference type="EC" id="4.2.1.51" evidence="4"/>
<sequence length="288" mass="30699">MFNLKRIAAGALAAVTLISVAACGNGPDPAAAGASGSGSSSSQQGQTVDEIKKAGTIRIATFGDLPPYGYVKNDGTRAGYDVALGNQIGKDLGVKVDWVQVNADGRVDSLKSDKVDLVLANFTVTDERKQVVDFAEPYMKVSIGVVSPDSAKITSADQLKGKDLAVTKGTTAETYFTENYPDVNLQKFDSKTQQFQAFKDGRVAALADDNTYLYAWAKDNPGFTVGVKTLGDESTIAPAVKKGNKSLLDWTNKEIKTLTADGFFEKAYESELAPSFTSDIKPEDVIIK</sequence>
<dbReference type="Pfam" id="PF00497">
    <property type="entry name" value="SBP_bac_3"/>
    <property type="match status" value="1"/>
</dbReference>
<evidence type="ECO:0000313" key="5">
    <source>
        <dbReference type="Proteomes" id="UP000029072"/>
    </source>
</evidence>
<dbReference type="GO" id="GO:0004664">
    <property type="term" value="F:prephenate dehydratase activity"/>
    <property type="evidence" value="ECO:0007669"/>
    <property type="project" value="UniProtKB-EC"/>
</dbReference>
<dbReference type="SUPFAM" id="SSF53850">
    <property type="entry name" value="Periplasmic binding protein-like II"/>
    <property type="match status" value="1"/>
</dbReference>
<dbReference type="STRING" id="1437609.BCAL_2196"/>
<dbReference type="Proteomes" id="UP000029072">
    <property type="component" value="Unassembled WGS sequence"/>
</dbReference>
<evidence type="ECO:0000313" key="4">
    <source>
        <dbReference type="EMBL" id="KFI50820.1"/>
    </source>
</evidence>
<keyword evidence="1 2" id="KW-0732">Signal</keyword>
<dbReference type="OrthoDB" id="8454826at2"/>
<evidence type="ECO:0000259" key="3">
    <source>
        <dbReference type="SMART" id="SM00062"/>
    </source>
</evidence>
<evidence type="ECO:0000256" key="2">
    <source>
        <dbReference type="SAM" id="SignalP"/>
    </source>
</evidence>
<dbReference type="EC" id="4.2.1.91" evidence="4"/>
<feature type="chain" id="PRO_5038838207" evidence="2">
    <location>
        <begin position="22"/>
        <end position="288"/>
    </location>
</feature>
<dbReference type="EMBL" id="JGYS01000025">
    <property type="protein sequence ID" value="KFI50820.1"/>
    <property type="molecule type" value="Genomic_DNA"/>
</dbReference>
<dbReference type="Gene3D" id="3.40.190.10">
    <property type="entry name" value="Periplasmic binding protein-like II"/>
    <property type="match status" value="2"/>
</dbReference>
<dbReference type="AlphaFoldDB" id="A0A086ZWC0"/>
<dbReference type="GO" id="GO:0047769">
    <property type="term" value="F:arogenate dehydratase activity"/>
    <property type="evidence" value="ECO:0007669"/>
    <property type="project" value="UniProtKB-EC"/>
</dbReference>
<feature type="domain" description="Solute-binding protein family 3/N-terminal" evidence="3">
    <location>
        <begin position="56"/>
        <end position="275"/>
    </location>
</feature>
<dbReference type="PANTHER" id="PTHR35936">
    <property type="entry name" value="MEMBRANE-BOUND LYTIC MUREIN TRANSGLYCOSYLASE F"/>
    <property type="match status" value="1"/>
</dbReference>
<accession>A0A086ZWC0</accession>
<organism evidence="4 5">
    <name type="scientific">Bifidobacterium callitrichos DSM 23973</name>
    <dbReference type="NCBI Taxonomy" id="1437609"/>
    <lineage>
        <taxon>Bacteria</taxon>
        <taxon>Bacillati</taxon>
        <taxon>Actinomycetota</taxon>
        <taxon>Actinomycetes</taxon>
        <taxon>Bifidobacteriales</taxon>
        <taxon>Bifidobacteriaceae</taxon>
        <taxon>Bifidobacterium</taxon>
    </lineage>
</organism>
<feature type="signal peptide" evidence="2">
    <location>
        <begin position="1"/>
        <end position="21"/>
    </location>
</feature>
<dbReference type="InterPro" id="IPR001638">
    <property type="entry name" value="Solute-binding_3/MltF_N"/>
</dbReference>
<evidence type="ECO:0000256" key="1">
    <source>
        <dbReference type="ARBA" id="ARBA00022729"/>
    </source>
</evidence>
<dbReference type="PANTHER" id="PTHR35936:SF17">
    <property type="entry name" value="ARGININE-BINDING EXTRACELLULAR PROTEIN ARTP"/>
    <property type="match status" value="1"/>
</dbReference>
<proteinExistence type="predicted"/>
<gene>
    <name evidence="4" type="ORF">BCAL_2196</name>
</gene>
<dbReference type="PROSITE" id="PS51257">
    <property type="entry name" value="PROKAR_LIPOPROTEIN"/>
    <property type="match status" value="1"/>
</dbReference>
<reference evidence="4 5" key="1">
    <citation type="submission" date="2014-03" db="EMBL/GenBank/DDBJ databases">
        <title>Genomics of Bifidobacteria.</title>
        <authorList>
            <person name="Ventura M."/>
            <person name="Milani C."/>
            <person name="Lugli G.A."/>
        </authorList>
    </citation>
    <scope>NUCLEOTIDE SEQUENCE [LARGE SCALE GENOMIC DNA]</scope>
    <source>
        <strain evidence="4 5">DSM 23973</strain>
    </source>
</reference>
<keyword evidence="4" id="KW-0456">Lyase</keyword>
<dbReference type="SMART" id="SM00062">
    <property type="entry name" value="PBPb"/>
    <property type="match status" value="1"/>
</dbReference>
<dbReference type="RefSeq" id="WP_043164026.1">
    <property type="nucleotide sequence ID" value="NZ_JDUV01000002.1"/>
</dbReference>